<proteinExistence type="inferred from homology"/>
<feature type="domain" description="Mon2/Sec7/BIG1-like dimerisation and cyclophilin-binding" evidence="6">
    <location>
        <begin position="3"/>
        <end position="175"/>
    </location>
</feature>
<dbReference type="OrthoDB" id="294853at2759"/>
<accession>A0A9W8E3F2</accession>
<evidence type="ECO:0000256" key="4">
    <source>
        <dbReference type="SAM" id="MobiDB-lite"/>
    </source>
</evidence>
<keyword evidence="2" id="KW-0813">Transport</keyword>
<evidence type="ECO:0000256" key="2">
    <source>
        <dbReference type="ARBA" id="ARBA00022448"/>
    </source>
</evidence>
<dbReference type="GO" id="GO:0005794">
    <property type="term" value="C:Golgi apparatus"/>
    <property type="evidence" value="ECO:0007669"/>
    <property type="project" value="UniProtKB-ARBA"/>
</dbReference>
<dbReference type="PANTHER" id="PTHR10663:SF333">
    <property type="entry name" value="PROTEIN MON2 HOMOLOG"/>
    <property type="match status" value="1"/>
</dbReference>
<evidence type="ECO:0000259" key="5">
    <source>
        <dbReference type="Pfam" id="PF12783"/>
    </source>
</evidence>
<comment type="caution">
    <text evidence="7">The sequence shown here is derived from an EMBL/GenBank/DDBJ whole genome shotgun (WGS) entry which is preliminary data.</text>
</comment>
<dbReference type="SUPFAM" id="SSF48371">
    <property type="entry name" value="ARM repeat"/>
    <property type="match status" value="1"/>
</dbReference>
<feature type="region of interest" description="Disordered" evidence="4">
    <location>
        <begin position="176"/>
        <end position="198"/>
    </location>
</feature>
<feature type="region of interest" description="Disordered" evidence="4">
    <location>
        <begin position="388"/>
        <end position="416"/>
    </location>
</feature>
<dbReference type="Pfam" id="PF16213">
    <property type="entry name" value="DCB"/>
    <property type="match status" value="1"/>
</dbReference>
<feature type="non-terminal residue" evidence="7">
    <location>
        <position position="822"/>
    </location>
</feature>
<dbReference type="Proteomes" id="UP001150925">
    <property type="component" value="Unassembled WGS sequence"/>
</dbReference>
<dbReference type="GO" id="GO:0015031">
    <property type="term" value="P:protein transport"/>
    <property type="evidence" value="ECO:0007669"/>
    <property type="project" value="UniProtKB-KW"/>
</dbReference>
<dbReference type="InterPro" id="IPR032629">
    <property type="entry name" value="DCB_dom"/>
</dbReference>
<gene>
    <name evidence="7" type="primary">MON2_1</name>
    <name evidence="7" type="ORF">IWQ62_002865</name>
</gene>
<feature type="compositionally biased region" description="Basic and acidic residues" evidence="4">
    <location>
        <begin position="176"/>
        <end position="186"/>
    </location>
</feature>
<dbReference type="EMBL" id="JANBPY010000674">
    <property type="protein sequence ID" value="KAJ1964677.1"/>
    <property type="molecule type" value="Genomic_DNA"/>
</dbReference>
<dbReference type="PANTHER" id="PTHR10663">
    <property type="entry name" value="GUANYL-NUCLEOTIDE EXCHANGE FACTOR"/>
    <property type="match status" value="1"/>
</dbReference>
<name>A0A9W8E3F2_9FUNG</name>
<keyword evidence="3" id="KW-0653">Protein transport</keyword>
<evidence type="ECO:0000256" key="1">
    <source>
        <dbReference type="ARBA" id="ARBA00008144"/>
    </source>
</evidence>
<reference evidence="7" key="1">
    <citation type="submission" date="2022-07" db="EMBL/GenBank/DDBJ databases">
        <title>Phylogenomic reconstructions and comparative analyses of Kickxellomycotina fungi.</title>
        <authorList>
            <person name="Reynolds N.K."/>
            <person name="Stajich J.E."/>
            <person name="Barry K."/>
            <person name="Grigoriev I.V."/>
            <person name="Crous P."/>
            <person name="Smith M.E."/>
        </authorList>
    </citation>
    <scope>NUCLEOTIDE SEQUENCE</scope>
    <source>
        <strain evidence="7">RSA 1196</strain>
    </source>
</reference>
<dbReference type="InterPro" id="IPR032691">
    <property type="entry name" value="Mon2/Sec7/BIG1-like_HUS"/>
</dbReference>
<comment type="similarity">
    <text evidence="1">Belongs to the MON2 family.</text>
</comment>
<sequence>MSGLASTLMTEFGSLSSEARRKYPDIKEASERVIFLLRSINTQEPDAIGRELARNDEAIRPFTLACSTKQVKLITVALGCLHRLVTNYAVHDVAIPTVLSSLNDIVPLGVDMQLRILQLLLPLLANYPSIHGPVLSQVLTLCCRLQESKIVVVNNTAAATLRQLVILVFEKVAKEPTPKSPERQETQTESSPSLTSSATDAKAVFEDLCLVTSGSPPKFITATGLAKTFGLELLESVLTYQYGVFHHHPHLRPLLREHMCPVVIKLFSDHGDFPCVMRVIRLFFISIKRLRRLIPIECEIYITMLIRLLEPDQPLWQRVLAMEVFREMSKDGELLRFLYREYDRREKAKPVFQDLIATIGRIATEKPASLGLATGSAASFVSPVGGATPERSAGDLTPGATQANSEGDSQPWDASVLSQSSSAPRIQCLDQLDKVEPPVIPGSYLFYLSVGCVIAVVHSLATPVLPLLTTTEAQPSSEAEEGDHLWNNSVLDMTTHPQTDALELTKDMAETAWPGLLAAFSFYLTTRLDDDIFRQLVEAFRSLTILCGALELTTPRDALLTSLCKHCLPLNTDKYVASRDGGRSTGIATPDHTFTNGKAGSVGTAVTGSLNTLVASLTTSGANHGSASSSTGLSPRNFYCLQRLLEIAYCLGERLDSTWYTLLLTLQHADELLGGSAAEYLQHQRSTPASNRPSAQGLHSQSRQGSQNSTATDLSSLDMYVASCYRLLDRVMRLSADPYTNFVRALCCLSCGLAGVPPPKCDASACQRVYEEGGVHRRLVVVDQPSFALVYVEYIMMKNLDVLLADTAAKGPYRLLMDHLVD</sequence>
<feature type="domain" description="Mon2/Sec7/BIG1-like HUS" evidence="5">
    <location>
        <begin position="198"/>
        <end position="351"/>
    </location>
</feature>
<evidence type="ECO:0000313" key="7">
    <source>
        <dbReference type="EMBL" id="KAJ1964677.1"/>
    </source>
</evidence>
<feature type="region of interest" description="Disordered" evidence="4">
    <location>
        <begin position="683"/>
        <end position="710"/>
    </location>
</feature>
<evidence type="ECO:0000259" key="6">
    <source>
        <dbReference type="Pfam" id="PF16213"/>
    </source>
</evidence>
<evidence type="ECO:0000313" key="8">
    <source>
        <dbReference type="Proteomes" id="UP001150925"/>
    </source>
</evidence>
<dbReference type="Pfam" id="PF12783">
    <property type="entry name" value="Sec7-like_HUS"/>
    <property type="match status" value="1"/>
</dbReference>
<protein>
    <submittedName>
        <fullName evidence="7">Endocytosis and vacuole integrity protein</fullName>
    </submittedName>
</protein>
<dbReference type="InterPro" id="IPR016024">
    <property type="entry name" value="ARM-type_fold"/>
</dbReference>
<feature type="compositionally biased region" description="Polar residues" evidence="4">
    <location>
        <begin position="187"/>
        <end position="198"/>
    </location>
</feature>
<keyword evidence="8" id="KW-1185">Reference proteome</keyword>
<dbReference type="AlphaFoldDB" id="A0A9W8E3F2"/>
<feature type="compositionally biased region" description="Polar residues" evidence="4">
    <location>
        <begin position="399"/>
        <end position="408"/>
    </location>
</feature>
<evidence type="ECO:0000256" key="3">
    <source>
        <dbReference type="ARBA" id="ARBA00022927"/>
    </source>
</evidence>
<organism evidence="7 8">
    <name type="scientific">Dispira parvispora</name>
    <dbReference type="NCBI Taxonomy" id="1520584"/>
    <lineage>
        <taxon>Eukaryota</taxon>
        <taxon>Fungi</taxon>
        <taxon>Fungi incertae sedis</taxon>
        <taxon>Zoopagomycota</taxon>
        <taxon>Kickxellomycotina</taxon>
        <taxon>Dimargaritomycetes</taxon>
        <taxon>Dimargaritales</taxon>
        <taxon>Dimargaritaceae</taxon>
        <taxon>Dispira</taxon>
    </lineage>
</organism>